<feature type="domain" description="Transglycosylase SLT" evidence="2">
    <location>
        <begin position="77"/>
        <end position="179"/>
    </location>
</feature>
<sequence>MAKASGRQLACIWVAALWIAWACWIVPPAAADIYIYIDENGVLHFTNTPTSGDFKLYMRETPTRPPSWRNNRNYDDVITEAADMTGLSFSLLKAVIHVESYFDPRAISKKGAMGLMQIMPDNFSLLNISDPFDPWENIMGGAQYLKSMLERFDHQLPLALAAYNAGPTAVSRYNDIPPFPETQDYVQKVLRFFNFYNKE</sequence>
<dbReference type="InterPro" id="IPR008258">
    <property type="entry name" value="Transglycosylase_SLT_dom_1"/>
</dbReference>
<dbReference type="InterPro" id="IPR023346">
    <property type="entry name" value="Lysozyme-like_dom_sf"/>
</dbReference>
<comment type="similarity">
    <text evidence="1">Belongs to the transglycosylase Slt family.</text>
</comment>
<reference evidence="4" key="1">
    <citation type="submission" date="2022-04" db="EMBL/GenBank/DDBJ databases">
        <title>Desulfatitalea alkaliphila sp. nov., a novel anaerobic sulfate-reducing bacterium isolated from terrestrial mud volcano, Taman Peninsula, Russia.</title>
        <authorList>
            <person name="Khomyakova M.A."/>
            <person name="Merkel A.Y."/>
            <person name="Slobodkin A.I."/>
        </authorList>
    </citation>
    <scope>NUCLEOTIDE SEQUENCE</scope>
    <source>
        <strain evidence="4">M08but</strain>
    </source>
</reference>
<organism evidence="4 5">
    <name type="scientific">Desulfatitalea alkaliphila</name>
    <dbReference type="NCBI Taxonomy" id="2929485"/>
    <lineage>
        <taxon>Bacteria</taxon>
        <taxon>Pseudomonadati</taxon>
        <taxon>Thermodesulfobacteriota</taxon>
        <taxon>Desulfobacteria</taxon>
        <taxon>Desulfobacterales</taxon>
        <taxon>Desulfosarcinaceae</taxon>
        <taxon>Desulfatitalea</taxon>
    </lineage>
</organism>
<proteinExistence type="inferred from homology"/>
<keyword evidence="5" id="KW-1185">Reference proteome</keyword>
<dbReference type="PANTHER" id="PTHR37423:SF2">
    <property type="entry name" value="MEMBRANE-BOUND LYTIC MUREIN TRANSGLYCOSYLASE C"/>
    <property type="match status" value="1"/>
</dbReference>
<feature type="domain" description="DUF4124" evidence="3">
    <location>
        <begin position="22"/>
        <end position="49"/>
    </location>
</feature>
<protein>
    <submittedName>
        <fullName evidence="4">Lytic transglycosylase domain-containing protein</fullName>
    </submittedName>
</protein>
<evidence type="ECO:0000313" key="4">
    <source>
        <dbReference type="EMBL" id="MCJ8502722.1"/>
    </source>
</evidence>
<dbReference type="EMBL" id="JALJRB010000032">
    <property type="protein sequence ID" value="MCJ8502722.1"/>
    <property type="molecule type" value="Genomic_DNA"/>
</dbReference>
<dbReference type="Pfam" id="PF01464">
    <property type="entry name" value="SLT"/>
    <property type="match status" value="1"/>
</dbReference>
<accession>A0AA41ULT1</accession>
<evidence type="ECO:0000256" key="1">
    <source>
        <dbReference type="ARBA" id="ARBA00007734"/>
    </source>
</evidence>
<dbReference type="Gene3D" id="1.10.530.10">
    <property type="match status" value="1"/>
</dbReference>
<dbReference type="Pfam" id="PF13511">
    <property type="entry name" value="DUF4124"/>
    <property type="match status" value="1"/>
</dbReference>
<gene>
    <name evidence="4" type="ORF">MRX98_19255</name>
</gene>
<dbReference type="CDD" id="cd00254">
    <property type="entry name" value="LT-like"/>
    <property type="match status" value="1"/>
</dbReference>
<evidence type="ECO:0000259" key="3">
    <source>
        <dbReference type="Pfam" id="PF13511"/>
    </source>
</evidence>
<evidence type="ECO:0000313" key="5">
    <source>
        <dbReference type="Proteomes" id="UP001165427"/>
    </source>
</evidence>
<evidence type="ECO:0000259" key="2">
    <source>
        <dbReference type="Pfam" id="PF01464"/>
    </source>
</evidence>
<dbReference type="PANTHER" id="PTHR37423">
    <property type="entry name" value="SOLUBLE LYTIC MUREIN TRANSGLYCOSYLASE-RELATED"/>
    <property type="match status" value="1"/>
</dbReference>
<dbReference type="AlphaFoldDB" id="A0AA41ULT1"/>
<dbReference type="Proteomes" id="UP001165427">
    <property type="component" value="Unassembled WGS sequence"/>
</dbReference>
<dbReference type="SUPFAM" id="SSF53955">
    <property type="entry name" value="Lysozyme-like"/>
    <property type="match status" value="1"/>
</dbReference>
<name>A0AA41ULT1_9BACT</name>
<comment type="caution">
    <text evidence="4">The sequence shown here is derived from an EMBL/GenBank/DDBJ whole genome shotgun (WGS) entry which is preliminary data.</text>
</comment>
<dbReference type="InterPro" id="IPR025392">
    <property type="entry name" value="DUF4124"/>
</dbReference>